<feature type="transmembrane region" description="Helical" evidence="1">
    <location>
        <begin position="21"/>
        <end position="39"/>
    </location>
</feature>
<feature type="transmembrane region" description="Helical" evidence="1">
    <location>
        <begin position="45"/>
        <end position="63"/>
    </location>
</feature>
<sequence>MTNANDGQSKILYSERQWIPWYWWVAAAIVVALLTAQFAMNRSEYWLYGPAIILSIVAVWILYSMSKTQIRVEEDPDGVRWLVSGQANLPNSVVDRVLAVPASAKRNAMGRQLDPAAYVISHSWIKEMAMIVLDDPDDPTPYWLVGSKDPQALLKAFFPQVK</sequence>
<accession>W5Y8Z7</accession>
<dbReference type="HOGENOM" id="CLU_109360_0_0_11"/>
<gene>
    <name evidence="2" type="ORF">B843_07890</name>
</gene>
<dbReference type="KEGG" id="cvt:B843_07890"/>
<organism evidence="2 3">
    <name type="scientific">Corynebacterium vitaeruminis DSM 20294</name>
    <dbReference type="NCBI Taxonomy" id="1224164"/>
    <lineage>
        <taxon>Bacteria</taxon>
        <taxon>Bacillati</taxon>
        <taxon>Actinomycetota</taxon>
        <taxon>Actinomycetes</taxon>
        <taxon>Mycobacteriales</taxon>
        <taxon>Corynebacteriaceae</taxon>
        <taxon>Corynebacterium</taxon>
    </lineage>
</organism>
<dbReference type="RefSeq" id="WP_025252981.1">
    <property type="nucleotide sequence ID" value="NZ_CP004353.1"/>
</dbReference>
<dbReference type="eggNOG" id="ENOG5032Z7M">
    <property type="taxonomic scope" value="Bacteria"/>
</dbReference>
<keyword evidence="1" id="KW-0812">Transmembrane</keyword>
<evidence type="ECO:0000256" key="1">
    <source>
        <dbReference type="SAM" id="Phobius"/>
    </source>
</evidence>
<evidence type="ECO:0008006" key="4">
    <source>
        <dbReference type="Google" id="ProtNLM"/>
    </source>
</evidence>
<reference evidence="2 3" key="1">
    <citation type="submission" date="2013-02" db="EMBL/GenBank/DDBJ databases">
        <title>The complete genome sequence of Corynebacterium vitaeruminis DSM 20294.</title>
        <authorList>
            <person name="Ruckert C."/>
            <person name="Albersmeier A."/>
            <person name="Kalinowski J."/>
        </authorList>
    </citation>
    <scope>NUCLEOTIDE SEQUENCE [LARGE SCALE GENOMIC DNA]</scope>
    <source>
        <strain evidence="3">ATCC 10234</strain>
    </source>
</reference>
<dbReference type="EMBL" id="CP004353">
    <property type="protein sequence ID" value="AHI22963.1"/>
    <property type="molecule type" value="Genomic_DNA"/>
</dbReference>
<evidence type="ECO:0000313" key="2">
    <source>
        <dbReference type="EMBL" id="AHI22963.1"/>
    </source>
</evidence>
<evidence type="ECO:0000313" key="3">
    <source>
        <dbReference type="Proteomes" id="UP000019222"/>
    </source>
</evidence>
<dbReference type="AlphaFoldDB" id="W5Y8Z7"/>
<dbReference type="PATRIC" id="fig|1224164.3.peg.1587"/>
<name>W5Y8Z7_9CORY</name>
<dbReference type="InterPro" id="IPR021443">
    <property type="entry name" value="DUF3093"/>
</dbReference>
<dbReference type="STRING" id="1224164.B843_07890"/>
<protein>
    <recommendedName>
        <fullName evidence="4">DUF3093 domain-containing protein</fullName>
    </recommendedName>
</protein>
<dbReference type="Pfam" id="PF11292">
    <property type="entry name" value="DUF3093"/>
    <property type="match status" value="1"/>
</dbReference>
<keyword evidence="1" id="KW-0472">Membrane</keyword>
<proteinExistence type="predicted"/>
<dbReference type="Proteomes" id="UP000019222">
    <property type="component" value="Chromosome"/>
</dbReference>
<keyword evidence="3" id="KW-1185">Reference proteome</keyword>
<keyword evidence="1" id="KW-1133">Transmembrane helix</keyword>